<protein>
    <submittedName>
        <fullName evidence="1">Uncharacterized protein</fullName>
    </submittedName>
</protein>
<gene>
    <name evidence="1" type="ORF">TPSB3V08_LOCUS7826</name>
</gene>
<sequence>MRKFVENFIIPIWKDQIWPELVHIWARYDQIWGKSGIPRSGQFRHFSTWSRNGTVVLQYRELDRYSKVAPCVTASPLLNRDLQFLDTGHRTQCSLDQLRIGQNILYTRTLPVCHKQYTALVLKLNTYLLGNSVQRVVELKALSNVHPSRRTAGSDSGYKWGSEVHYNEPTQWVPHGLSYSSLILLSSGVPLGLSKKAMEGSNKVLYSQTNHLYTSDFACLPILRHSPDPANDTVARFLVDSDLYNRADTQVCWQGRFWGVIRKGLRSDTLAQSVACLSSALRVPGPISVMAEKLIIGEMEWIIVSSVGQFYHRIGQSMHPAQYYRTVFTFTSVEGFVPVLTSIQWQGEAESSILSSSNLIGVVPPYPTRMQNQCRLEVARILVSTILTLNFLLIGRHERLPNTGQ</sequence>
<proteinExistence type="predicted"/>
<accession>A0A7R9DB20</accession>
<organism evidence="1">
    <name type="scientific">Timema poppense</name>
    <name type="common">Walking stick</name>
    <dbReference type="NCBI Taxonomy" id="170557"/>
    <lineage>
        <taxon>Eukaryota</taxon>
        <taxon>Metazoa</taxon>
        <taxon>Ecdysozoa</taxon>
        <taxon>Arthropoda</taxon>
        <taxon>Hexapoda</taxon>
        <taxon>Insecta</taxon>
        <taxon>Pterygota</taxon>
        <taxon>Neoptera</taxon>
        <taxon>Polyneoptera</taxon>
        <taxon>Phasmatodea</taxon>
        <taxon>Timematodea</taxon>
        <taxon>Timematoidea</taxon>
        <taxon>Timematidae</taxon>
        <taxon>Timema</taxon>
    </lineage>
</organism>
<evidence type="ECO:0000313" key="1">
    <source>
        <dbReference type="EMBL" id="CAD7411336.1"/>
    </source>
</evidence>
<name>A0A7R9DB20_TIMPO</name>
<reference evidence="1" key="1">
    <citation type="submission" date="2020-11" db="EMBL/GenBank/DDBJ databases">
        <authorList>
            <person name="Tran Van P."/>
        </authorList>
    </citation>
    <scope>NUCLEOTIDE SEQUENCE</scope>
</reference>
<dbReference type="EMBL" id="OD005301">
    <property type="protein sequence ID" value="CAD7411336.1"/>
    <property type="molecule type" value="Genomic_DNA"/>
</dbReference>
<dbReference type="AlphaFoldDB" id="A0A7R9DB20"/>